<dbReference type="HOGENOM" id="CLU_031802_0_0_1"/>
<evidence type="ECO:0000313" key="1">
    <source>
        <dbReference type="EMBL" id="KCZ82151.1"/>
    </source>
</evidence>
<sequence>MKNVNIKHLKRIFKDKLNNKEHPSILTKEISENICILGLSVETYKPIVRSFSKYLNNKNLTTLSLEEIISYFNGLNERINLFFSESKILMNEINDKLFLSKEVFVKKEFIQVKLKKKISLKIKSLEENIIKNMLKMIKQKTKAELINQMLIFFKKFNVFSYFFKKLTKKTIQMLRKENLSKKLSKEEKVRTIWKILRREKQRIFMKSFFKKVEKAFLKKYLKLTTDDIFSFKDKNLKILLKLIIKSKKSEEFLIKISQFIEKDIISFEEFSIATIKLHQIKRFIKQIKMNEEKRNNFATKIEEFMERFILKNESVHFKEFSDSAKIKENFIFAGIFLRFTSEAEQFINLIKEAFSDELLNNQLEGAQDFIKICKEEEVGNNLIYKLECMVNEVLSKKICGRSEITTISSIFWPKFENYEFDFPELQKIKSKFFLEEQKKDSKLKYEFNDLISLCEVDFNGSLLLVTLMQYKIILMLTKTQMTLEEIESYFNTKSFMVHFSPLLENNILYEEMGYFHVTINPINANVLPIKYTRDSLRLTDEIEKTNHLLLDSCIMKFLKREKRMKIRVLHRKLKDTSLSERLNALAEKGYLKIENEEIIYIP</sequence>
<dbReference type="Proteomes" id="UP000030655">
    <property type="component" value="Unassembled WGS sequence"/>
</dbReference>
<dbReference type="InterPro" id="IPR036390">
    <property type="entry name" value="WH_DNA-bd_sf"/>
</dbReference>
<evidence type="ECO:0000313" key="2">
    <source>
        <dbReference type="Proteomes" id="UP000030655"/>
    </source>
</evidence>
<organism evidence="1 2">
    <name type="scientific">Anncaliia algerae PRA339</name>
    <dbReference type="NCBI Taxonomy" id="1288291"/>
    <lineage>
        <taxon>Eukaryota</taxon>
        <taxon>Fungi</taxon>
        <taxon>Fungi incertae sedis</taxon>
        <taxon>Microsporidia</taxon>
        <taxon>Tubulinosematoidea</taxon>
        <taxon>Tubulinosematidae</taxon>
        <taxon>Anncaliia</taxon>
    </lineage>
</organism>
<dbReference type="SUPFAM" id="SSF75632">
    <property type="entry name" value="Cullin homology domain"/>
    <property type="match status" value="1"/>
</dbReference>
<proteinExistence type="predicted"/>
<reference evidence="2" key="1">
    <citation type="submission" date="2013-02" db="EMBL/GenBank/DDBJ databases">
        <authorList>
            <consortium name="The Broad Institute Genome Sequencing Platform"/>
            <person name="Cuomo C."/>
            <person name="Becnel J."/>
            <person name="Sanscrainte N."/>
            <person name="Walker B."/>
            <person name="Young S.K."/>
            <person name="Zeng Q."/>
            <person name="Gargeya S."/>
            <person name="Fitzgerald M."/>
            <person name="Haas B."/>
            <person name="Abouelleil A."/>
            <person name="Alvarado L."/>
            <person name="Arachchi H.M."/>
            <person name="Berlin A.M."/>
            <person name="Chapman S.B."/>
            <person name="Dewar J."/>
            <person name="Goldberg J."/>
            <person name="Griggs A."/>
            <person name="Gujja S."/>
            <person name="Hansen M."/>
            <person name="Howarth C."/>
            <person name="Imamovic A."/>
            <person name="Larimer J."/>
            <person name="McCowan C."/>
            <person name="Murphy C."/>
            <person name="Neiman D."/>
            <person name="Pearson M."/>
            <person name="Priest M."/>
            <person name="Roberts A."/>
            <person name="Saif S."/>
            <person name="Shea T."/>
            <person name="Sisk P."/>
            <person name="Sykes S."/>
            <person name="Wortman J."/>
            <person name="Nusbaum C."/>
            <person name="Birren B."/>
        </authorList>
    </citation>
    <scope>NUCLEOTIDE SEQUENCE [LARGE SCALE GENOMIC DNA]</scope>
    <source>
        <strain evidence="2">PRA339</strain>
    </source>
</reference>
<evidence type="ECO:0008006" key="3">
    <source>
        <dbReference type="Google" id="ProtNLM"/>
    </source>
</evidence>
<dbReference type="SUPFAM" id="SSF46785">
    <property type="entry name" value="Winged helix' DNA-binding domain"/>
    <property type="match status" value="1"/>
</dbReference>
<dbReference type="EMBL" id="KK365132">
    <property type="protein sequence ID" value="KCZ82151.1"/>
    <property type="molecule type" value="Genomic_DNA"/>
</dbReference>
<name>A0A059F5D0_9MICR</name>
<gene>
    <name evidence="1" type="ORF">H312_00428</name>
</gene>
<accession>A0A059F5D0</accession>
<dbReference type="InterPro" id="IPR036317">
    <property type="entry name" value="Cullin_homology_sf"/>
</dbReference>
<dbReference type="STRING" id="1288291.A0A059F5D0"/>
<dbReference type="AlphaFoldDB" id="A0A059F5D0"/>
<protein>
    <recommendedName>
        <fullName evidence="3">Cullin family profile domain-containing protein</fullName>
    </recommendedName>
</protein>
<dbReference type="VEuPathDB" id="MicrosporidiaDB:H312_00428"/>
<keyword evidence="2" id="KW-1185">Reference proteome</keyword>
<reference evidence="1 2" key="2">
    <citation type="submission" date="2014-03" db="EMBL/GenBank/DDBJ databases">
        <title>The Genome Sequence of Anncaliia algerae insect isolate PRA339.</title>
        <authorList>
            <consortium name="The Broad Institute Genome Sequencing Platform"/>
            <consortium name="The Broad Institute Genome Sequencing Center for Infectious Disease"/>
            <person name="Cuomo C."/>
            <person name="Becnel J."/>
            <person name="Sanscrainte N."/>
            <person name="Walker B."/>
            <person name="Young S.K."/>
            <person name="Zeng Q."/>
            <person name="Gargeya S."/>
            <person name="Fitzgerald M."/>
            <person name="Haas B."/>
            <person name="Abouelleil A."/>
            <person name="Alvarado L."/>
            <person name="Arachchi H.M."/>
            <person name="Berlin A.M."/>
            <person name="Chapman S.B."/>
            <person name="Dewar J."/>
            <person name="Goldberg J."/>
            <person name="Griggs A."/>
            <person name="Gujja S."/>
            <person name="Hansen M."/>
            <person name="Howarth C."/>
            <person name="Imamovic A."/>
            <person name="Larimer J."/>
            <person name="McCowan C."/>
            <person name="Murphy C."/>
            <person name="Neiman D."/>
            <person name="Pearson M."/>
            <person name="Priest M."/>
            <person name="Roberts A."/>
            <person name="Saif S."/>
            <person name="Shea T."/>
            <person name="Sisk P."/>
            <person name="Sykes S."/>
            <person name="Wortman J."/>
            <person name="Nusbaum C."/>
            <person name="Birren B."/>
        </authorList>
    </citation>
    <scope>NUCLEOTIDE SEQUENCE [LARGE SCALE GENOMIC DNA]</scope>
    <source>
        <strain evidence="1 2">PRA339</strain>
    </source>
</reference>
<dbReference type="OrthoDB" id="2191622at2759"/>